<comment type="caution">
    <text evidence="1">The sequence shown here is derived from an EMBL/GenBank/DDBJ whole genome shotgun (WGS) entry which is preliminary data.</text>
</comment>
<gene>
    <name evidence="1" type="ORF">HMPREF9004_0119</name>
</gene>
<organism evidence="1 2">
    <name type="scientific">Schaalia cardiffensis F0333</name>
    <dbReference type="NCBI Taxonomy" id="888050"/>
    <lineage>
        <taxon>Bacteria</taxon>
        <taxon>Bacillati</taxon>
        <taxon>Actinomycetota</taxon>
        <taxon>Actinomycetes</taxon>
        <taxon>Actinomycetales</taxon>
        <taxon>Actinomycetaceae</taxon>
        <taxon>Schaalia</taxon>
    </lineage>
</organism>
<protein>
    <submittedName>
        <fullName evidence="1">Uncharacterized protein</fullName>
    </submittedName>
</protein>
<proteinExistence type="predicted"/>
<accession>N6W9G7</accession>
<reference evidence="1 2" key="1">
    <citation type="submission" date="2013-03" db="EMBL/GenBank/DDBJ databases">
        <title>Reference genome for the Human Microbiome Project.</title>
        <authorList>
            <person name="Aqrawi P."/>
            <person name="Ayvaz T."/>
            <person name="Bess C."/>
            <person name="Blankenburg K."/>
            <person name="Coyle M."/>
            <person name="Deng J."/>
            <person name="Forbes L."/>
            <person name="Fowler G."/>
            <person name="Francisco L."/>
            <person name="Fu Q."/>
            <person name="Gibbs R."/>
            <person name="Gross S."/>
            <person name="Gubbala S."/>
            <person name="Hale W."/>
            <person name="Hemphill L."/>
            <person name="Highlander S."/>
            <person name="Hirani K."/>
            <person name="Jackson L."/>
            <person name="Jakkamsetti A."/>
            <person name="Javaid M."/>
            <person name="Jayaseelan J.C."/>
            <person name="Jiang H."/>
            <person name="Joshi V."/>
            <person name="Korchina V."/>
            <person name="Kovar C."/>
            <person name="Lara F."/>
            <person name="Lee S."/>
            <person name="Liu Y."/>
            <person name="Mata R."/>
            <person name="Mathew T."/>
            <person name="Munidasa M."/>
            <person name="Muzny D."/>
            <person name="Nazareth L."/>
            <person name="Ngo R."/>
            <person name="Nguyen L."/>
            <person name="Nguyen N."/>
            <person name="Okwuonu G."/>
            <person name="Ongeri F."/>
            <person name="Palculict T."/>
            <person name="Patil S."/>
            <person name="Petrosino J."/>
            <person name="Pham C."/>
            <person name="Pham P."/>
            <person name="Pu L.-L."/>
            <person name="Qin X."/>
            <person name="Qu J."/>
            <person name="Reid J."/>
            <person name="Ross M."/>
            <person name="Ruth R."/>
            <person name="Saada N."/>
            <person name="San Lucas F."/>
            <person name="Santibanez J."/>
            <person name="Shang Y."/>
            <person name="Simmons D."/>
            <person name="Song X.-Z."/>
            <person name="Tang L.-Y."/>
            <person name="Thornton R."/>
            <person name="Warren J."/>
            <person name="Weissenberger G."/>
            <person name="Wilczek-Boney K."/>
            <person name="Worley K."/>
            <person name="Youmans B."/>
            <person name="Zhang J."/>
            <person name="Zhang L."/>
            <person name="Zhao Z."/>
            <person name="Zhou C."/>
            <person name="Zhu D."/>
            <person name="Zhu Y."/>
        </authorList>
    </citation>
    <scope>NUCLEOTIDE SEQUENCE [LARGE SCALE GENOMIC DNA]</scope>
    <source>
        <strain evidence="1 2">F0333</strain>
    </source>
</reference>
<sequence>MSRGFVVSSDWSCPLALTRPRVALKRPGRISTFLPDMSMVKINLQLEGEGIDW</sequence>
<dbReference type="EMBL" id="AQHZ01000001">
    <property type="protein sequence ID" value="ENO19200.1"/>
    <property type="molecule type" value="Genomic_DNA"/>
</dbReference>
<name>N6W9G7_9ACTO</name>
<dbReference type="HOGENOM" id="CLU_3057564_0_0_11"/>
<dbReference type="Proteomes" id="UP000013015">
    <property type="component" value="Unassembled WGS sequence"/>
</dbReference>
<evidence type="ECO:0000313" key="2">
    <source>
        <dbReference type="Proteomes" id="UP000013015"/>
    </source>
</evidence>
<keyword evidence="2" id="KW-1185">Reference proteome</keyword>
<dbReference type="AlphaFoldDB" id="N6W9G7"/>
<dbReference type="STRING" id="888050.HMPREF9004_0119"/>
<evidence type="ECO:0000313" key="1">
    <source>
        <dbReference type="EMBL" id="ENO19200.1"/>
    </source>
</evidence>